<dbReference type="AlphaFoldDB" id="A0A444JR40"/>
<accession>A0A444JR40</accession>
<sequence length="60" mass="6513">MTVGRRLLVCLFAVMLSSCASNDDGYSWEPGDEIRTDSTGVVAPESIILPQEDIDAINKL</sequence>
<keyword evidence="1" id="KW-0732">Signal</keyword>
<dbReference type="RefSeq" id="WP_128784274.1">
    <property type="nucleotide sequence ID" value="NZ_RJLM01000004.1"/>
</dbReference>
<dbReference type="Proteomes" id="UP000287563">
    <property type="component" value="Unassembled WGS sequence"/>
</dbReference>
<dbReference type="PROSITE" id="PS51257">
    <property type="entry name" value="PROKAR_LIPOPROTEIN"/>
    <property type="match status" value="1"/>
</dbReference>
<evidence type="ECO:0000313" key="3">
    <source>
        <dbReference type="Proteomes" id="UP000287563"/>
    </source>
</evidence>
<keyword evidence="3" id="KW-1185">Reference proteome</keyword>
<comment type="caution">
    <text evidence="2">The sequence shown here is derived from an EMBL/GenBank/DDBJ whole genome shotgun (WGS) entry which is preliminary data.</text>
</comment>
<protein>
    <submittedName>
        <fullName evidence="2">Uncharacterized protein</fullName>
    </submittedName>
</protein>
<evidence type="ECO:0000313" key="2">
    <source>
        <dbReference type="EMBL" id="RWX55458.1"/>
    </source>
</evidence>
<evidence type="ECO:0000256" key="1">
    <source>
        <dbReference type="SAM" id="SignalP"/>
    </source>
</evidence>
<reference evidence="2 3" key="1">
    <citation type="submission" date="2018-11" db="EMBL/GenBank/DDBJ databases">
        <title>Photobacterium sp. BEI247 sp. nov., a marine bacterium isolated from Yongle Blue Hole in the South China Sea.</title>
        <authorList>
            <person name="Wang X."/>
        </authorList>
    </citation>
    <scope>NUCLEOTIDE SEQUENCE [LARGE SCALE GENOMIC DNA]</scope>
    <source>
        <strain evidence="3">BEI247</strain>
    </source>
</reference>
<proteinExistence type="predicted"/>
<feature type="signal peptide" evidence="1">
    <location>
        <begin position="1"/>
        <end position="22"/>
    </location>
</feature>
<dbReference type="OrthoDB" id="5829766at2"/>
<dbReference type="EMBL" id="RJLM01000004">
    <property type="protein sequence ID" value="RWX55458.1"/>
    <property type="molecule type" value="Genomic_DNA"/>
</dbReference>
<organism evidence="2 3">
    <name type="scientific">Photobacterium chitinilyticum</name>
    <dbReference type="NCBI Taxonomy" id="2485123"/>
    <lineage>
        <taxon>Bacteria</taxon>
        <taxon>Pseudomonadati</taxon>
        <taxon>Pseudomonadota</taxon>
        <taxon>Gammaproteobacteria</taxon>
        <taxon>Vibrionales</taxon>
        <taxon>Vibrionaceae</taxon>
        <taxon>Photobacterium</taxon>
    </lineage>
</organism>
<name>A0A444JR40_9GAMM</name>
<feature type="chain" id="PRO_5019164299" evidence="1">
    <location>
        <begin position="23"/>
        <end position="60"/>
    </location>
</feature>
<gene>
    <name evidence="2" type="ORF">EDI28_12960</name>
</gene>